<evidence type="ECO:0000256" key="3">
    <source>
        <dbReference type="ARBA" id="ARBA00022741"/>
    </source>
</evidence>
<protein>
    <submittedName>
        <fullName evidence="7">ABC transporter ATP-binding protein</fullName>
    </submittedName>
</protein>
<dbReference type="SUPFAM" id="SSF52540">
    <property type="entry name" value="P-loop containing nucleoside triphosphate hydrolases"/>
    <property type="match status" value="1"/>
</dbReference>
<dbReference type="InterPro" id="IPR003593">
    <property type="entry name" value="AAA+_ATPase"/>
</dbReference>
<keyword evidence="4 7" id="KW-0067">ATP-binding</keyword>
<feature type="region of interest" description="Disordered" evidence="5">
    <location>
        <begin position="246"/>
        <end position="296"/>
    </location>
</feature>
<feature type="compositionally biased region" description="Acidic residues" evidence="5">
    <location>
        <begin position="258"/>
        <end position="268"/>
    </location>
</feature>
<accession>A0A7U3WAF3</accession>
<dbReference type="OrthoDB" id="87732at2157"/>
<dbReference type="GeneID" id="60588490"/>
<evidence type="ECO:0000313" key="8">
    <source>
        <dbReference type="Proteomes" id="UP000595001"/>
    </source>
</evidence>
<dbReference type="InterPro" id="IPR027417">
    <property type="entry name" value="P-loop_NTPase"/>
</dbReference>
<dbReference type="KEGG" id="hlt:I7X12_08315"/>
<dbReference type="PANTHER" id="PTHR42711">
    <property type="entry name" value="ABC TRANSPORTER ATP-BINDING PROTEIN"/>
    <property type="match status" value="1"/>
</dbReference>
<evidence type="ECO:0000256" key="4">
    <source>
        <dbReference type="ARBA" id="ARBA00022840"/>
    </source>
</evidence>
<dbReference type="PROSITE" id="PS50893">
    <property type="entry name" value="ABC_TRANSPORTER_2"/>
    <property type="match status" value="1"/>
</dbReference>
<dbReference type="EMBL" id="CP065856">
    <property type="protein sequence ID" value="QPV64598.1"/>
    <property type="molecule type" value="Genomic_DNA"/>
</dbReference>
<organism evidence="7 8">
    <name type="scientific">Halosimplex litoreum</name>
    <dbReference type="NCBI Taxonomy" id="1198301"/>
    <lineage>
        <taxon>Archaea</taxon>
        <taxon>Methanobacteriati</taxon>
        <taxon>Methanobacteriota</taxon>
        <taxon>Stenosarchaea group</taxon>
        <taxon>Halobacteria</taxon>
        <taxon>Halobacteriales</taxon>
        <taxon>Haloarculaceae</taxon>
        <taxon>Halosimplex</taxon>
    </lineage>
</organism>
<sequence>MAALEVERLTKDYGEVLANDDVTFAVEEGEVFGYLGPNGAGKTTTIRTLMGFQSPTSGGGTVLGHDVTDETDLIAAKRRIGYLPANPAFDEGVTGREVLDLHASIKGDERRADLLETFDPPIDRKVRDYSTGNVQKLGLVQAFMHDPDLVVMDEPTAGLDPLMQRAFNDFVEAEKERGLTVFLSSHVLSEVRRVCDRVGIIRQGRLVTTERIEDLLQRTGKFVRVRVAGDVSASAFDIDGVHDVSCSTTDGGRADDRTEADDPDDGNPDDSTAGPSAAAPSDTADTDPPRVAGPVTECTFTFTGDVNELIAVLGGRRVLDLDVEEAPLEEVFMRFYGGNDA</sequence>
<evidence type="ECO:0000256" key="5">
    <source>
        <dbReference type="SAM" id="MobiDB-lite"/>
    </source>
</evidence>
<keyword evidence="2" id="KW-0813">Transport</keyword>
<dbReference type="SMART" id="SM00382">
    <property type="entry name" value="AAA"/>
    <property type="match status" value="1"/>
</dbReference>
<dbReference type="Proteomes" id="UP000595001">
    <property type="component" value="Chromosome"/>
</dbReference>
<evidence type="ECO:0000256" key="2">
    <source>
        <dbReference type="ARBA" id="ARBA00022448"/>
    </source>
</evidence>
<proteinExistence type="inferred from homology"/>
<feature type="domain" description="ABC transporter" evidence="6">
    <location>
        <begin position="4"/>
        <end position="228"/>
    </location>
</feature>
<feature type="compositionally biased region" description="Low complexity" evidence="5">
    <location>
        <begin position="269"/>
        <end position="283"/>
    </location>
</feature>
<dbReference type="PANTHER" id="PTHR42711:SF5">
    <property type="entry name" value="ABC TRANSPORTER ATP-BINDING PROTEIN NATA"/>
    <property type="match status" value="1"/>
</dbReference>
<dbReference type="InterPro" id="IPR003439">
    <property type="entry name" value="ABC_transporter-like_ATP-bd"/>
</dbReference>
<evidence type="ECO:0000256" key="1">
    <source>
        <dbReference type="ARBA" id="ARBA00005417"/>
    </source>
</evidence>
<evidence type="ECO:0000313" key="7">
    <source>
        <dbReference type="EMBL" id="QPV64598.1"/>
    </source>
</evidence>
<dbReference type="GO" id="GO:0016887">
    <property type="term" value="F:ATP hydrolysis activity"/>
    <property type="evidence" value="ECO:0007669"/>
    <property type="project" value="InterPro"/>
</dbReference>
<gene>
    <name evidence="7" type="ORF">I7X12_08315</name>
</gene>
<reference evidence="7 8" key="1">
    <citation type="submission" date="2020-12" db="EMBL/GenBank/DDBJ databases">
        <title>Halosimplex halophilum sp. nov. and Halosimplex salinum sp. nov., two new members of the genus Halosimplex.</title>
        <authorList>
            <person name="Cui H.L."/>
        </authorList>
    </citation>
    <scope>NUCLEOTIDE SEQUENCE [LARGE SCALE GENOMIC DNA]</scope>
    <source>
        <strain evidence="7 8">YGH94</strain>
    </source>
</reference>
<dbReference type="Pfam" id="PF00005">
    <property type="entry name" value="ABC_tran"/>
    <property type="match status" value="1"/>
</dbReference>
<name>A0A7U3WAF3_9EURY</name>
<keyword evidence="3" id="KW-0547">Nucleotide-binding</keyword>
<dbReference type="Gene3D" id="3.40.50.300">
    <property type="entry name" value="P-loop containing nucleotide triphosphate hydrolases"/>
    <property type="match status" value="1"/>
</dbReference>
<dbReference type="CDD" id="cd03230">
    <property type="entry name" value="ABC_DR_subfamily_A"/>
    <property type="match status" value="1"/>
</dbReference>
<dbReference type="InterPro" id="IPR050763">
    <property type="entry name" value="ABC_transporter_ATP-binding"/>
</dbReference>
<evidence type="ECO:0000259" key="6">
    <source>
        <dbReference type="PROSITE" id="PS50893"/>
    </source>
</evidence>
<dbReference type="AlphaFoldDB" id="A0A7U3WAF3"/>
<keyword evidence="8" id="KW-1185">Reference proteome</keyword>
<dbReference type="GO" id="GO:0005524">
    <property type="term" value="F:ATP binding"/>
    <property type="evidence" value="ECO:0007669"/>
    <property type="project" value="UniProtKB-KW"/>
</dbReference>
<comment type="similarity">
    <text evidence="1">Belongs to the ABC transporter superfamily.</text>
</comment>
<dbReference type="RefSeq" id="WP_198063365.1">
    <property type="nucleotide sequence ID" value="NZ_CP065856.1"/>
</dbReference>